<organism evidence="2">
    <name type="scientific">uncultured Acidimicrobiales bacterium</name>
    <dbReference type="NCBI Taxonomy" id="310071"/>
    <lineage>
        <taxon>Bacteria</taxon>
        <taxon>Bacillati</taxon>
        <taxon>Actinomycetota</taxon>
        <taxon>Acidimicrobiia</taxon>
        <taxon>Acidimicrobiales</taxon>
        <taxon>environmental samples</taxon>
    </lineage>
</organism>
<feature type="transmembrane region" description="Helical" evidence="1">
    <location>
        <begin position="101"/>
        <end position="121"/>
    </location>
</feature>
<feature type="transmembrane region" description="Helical" evidence="1">
    <location>
        <begin position="70"/>
        <end position="94"/>
    </location>
</feature>
<dbReference type="AlphaFoldDB" id="A0A6J4HXX0"/>
<keyword evidence="1" id="KW-0812">Transmembrane</keyword>
<protein>
    <submittedName>
        <fullName evidence="2">Uncharacterized protein</fullName>
    </submittedName>
</protein>
<dbReference type="EMBL" id="CADCSZ010000096">
    <property type="protein sequence ID" value="CAA9237167.1"/>
    <property type="molecule type" value="Genomic_DNA"/>
</dbReference>
<keyword evidence="1" id="KW-1133">Transmembrane helix</keyword>
<name>A0A6J4HXX0_9ACTN</name>
<accession>A0A6J4HXX0</accession>
<reference evidence="2" key="1">
    <citation type="submission" date="2020-02" db="EMBL/GenBank/DDBJ databases">
        <authorList>
            <person name="Meier V. D."/>
        </authorList>
    </citation>
    <scope>NUCLEOTIDE SEQUENCE</scope>
    <source>
        <strain evidence="2">AVDCRST_MAG76</strain>
    </source>
</reference>
<feature type="transmembrane region" description="Helical" evidence="1">
    <location>
        <begin position="127"/>
        <end position="148"/>
    </location>
</feature>
<evidence type="ECO:0000256" key="1">
    <source>
        <dbReference type="SAM" id="Phobius"/>
    </source>
</evidence>
<sequence>MSGYQEPQPSQVYGQTTPTEAPPAIKTSVAIVWATVALSVISTILTFILLDEIVESAGVELDSTEEDAARIGGIVGGIIGFLIFGALWILLAVFLRKGASWARIVLTVLAALGLLTGLFGLTRDQPAVFLVLGVVQLALMVALLVFMWRRESSEYIAA</sequence>
<proteinExistence type="predicted"/>
<keyword evidence="1" id="KW-0472">Membrane</keyword>
<gene>
    <name evidence="2" type="ORF">AVDCRST_MAG76-1577</name>
</gene>
<feature type="transmembrane region" description="Helical" evidence="1">
    <location>
        <begin position="30"/>
        <end position="50"/>
    </location>
</feature>
<evidence type="ECO:0000313" key="2">
    <source>
        <dbReference type="EMBL" id="CAA9237167.1"/>
    </source>
</evidence>